<dbReference type="InterPro" id="IPR052035">
    <property type="entry name" value="ZnF_BED_domain_contain"/>
</dbReference>
<dbReference type="Proteomes" id="UP000286510">
    <property type="component" value="Unassembled WGS sequence"/>
</dbReference>
<reference evidence="7 8" key="1">
    <citation type="submission" date="2018-08" db="EMBL/GenBank/DDBJ databases">
        <title>Aphanomyces genome sequencing and annotation.</title>
        <authorList>
            <person name="Minardi D."/>
            <person name="Oidtmann B."/>
            <person name="Van Der Giezen M."/>
            <person name="Studholme D.J."/>
        </authorList>
    </citation>
    <scope>NUCLEOTIDE SEQUENCE [LARGE SCALE GENOMIC DNA]</scope>
    <source>
        <strain evidence="7 8">FDL457</strain>
    </source>
</reference>
<evidence type="ECO:0000313" key="7">
    <source>
        <dbReference type="EMBL" id="RHZ03803.1"/>
    </source>
</evidence>
<dbReference type="PANTHER" id="PTHR46481">
    <property type="entry name" value="ZINC FINGER BED DOMAIN-CONTAINING PROTEIN 4"/>
    <property type="match status" value="1"/>
</dbReference>
<proteinExistence type="predicted"/>
<dbReference type="AlphaFoldDB" id="A0A3R6WZ55"/>
<evidence type="ECO:0000256" key="3">
    <source>
        <dbReference type="ARBA" id="ARBA00022771"/>
    </source>
</evidence>
<feature type="domain" description="DUF659" evidence="6">
    <location>
        <begin position="23"/>
        <end position="107"/>
    </location>
</feature>
<name>A0A3R6WZ55_APHAT</name>
<evidence type="ECO:0000256" key="4">
    <source>
        <dbReference type="ARBA" id="ARBA00022833"/>
    </source>
</evidence>
<evidence type="ECO:0000259" key="6">
    <source>
        <dbReference type="Pfam" id="PF04937"/>
    </source>
</evidence>
<keyword evidence="3" id="KW-0863">Zinc-finger</keyword>
<dbReference type="EMBL" id="QUTF01017716">
    <property type="protein sequence ID" value="RHZ03803.1"/>
    <property type="molecule type" value="Genomic_DNA"/>
</dbReference>
<dbReference type="VEuPathDB" id="FungiDB:H257_17606"/>
<keyword evidence="4" id="KW-0862">Zinc</keyword>
<evidence type="ECO:0000256" key="2">
    <source>
        <dbReference type="ARBA" id="ARBA00022723"/>
    </source>
</evidence>
<protein>
    <recommendedName>
        <fullName evidence="6">DUF659 domain-containing protein</fullName>
    </recommendedName>
</protein>
<comment type="subcellular location">
    <subcellularLocation>
        <location evidence="1">Nucleus</location>
    </subcellularLocation>
</comment>
<keyword evidence="5" id="KW-0539">Nucleus</keyword>
<evidence type="ECO:0000256" key="1">
    <source>
        <dbReference type="ARBA" id="ARBA00004123"/>
    </source>
</evidence>
<dbReference type="InterPro" id="IPR012337">
    <property type="entry name" value="RNaseH-like_sf"/>
</dbReference>
<dbReference type="GO" id="GO:0008270">
    <property type="term" value="F:zinc ion binding"/>
    <property type="evidence" value="ECO:0007669"/>
    <property type="project" value="UniProtKB-KW"/>
</dbReference>
<gene>
    <name evidence="7" type="ORF">DYB26_007450</name>
</gene>
<dbReference type="SUPFAM" id="SSF53098">
    <property type="entry name" value="Ribonuclease H-like"/>
    <property type="match status" value="1"/>
</dbReference>
<comment type="caution">
    <text evidence="7">The sequence shown here is derived from an EMBL/GenBank/DDBJ whole genome shotgun (WGS) entry which is preliminary data.</text>
</comment>
<evidence type="ECO:0000256" key="5">
    <source>
        <dbReference type="ARBA" id="ARBA00023242"/>
    </source>
</evidence>
<dbReference type="GO" id="GO:0005634">
    <property type="term" value="C:nucleus"/>
    <property type="evidence" value="ECO:0007669"/>
    <property type="project" value="UniProtKB-SubCell"/>
</dbReference>
<organism evidence="7 8">
    <name type="scientific">Aphanomyces astaci</name>
    <name type="common">Crayfish plague agent</name>
    <dbReference type="NCBI Taxonomy" id="112090"/>
    <lineage>
        <taxon>Eukaryota</taxon>
        <taxon>Sar</taxon>
        <taxon>Stramenopiles</taxon>
        <taxon>Oomycota</taxon>
        <taxon>Saprolegniomycetes</taxon>
        <taxon>Saprolegniales</taxon>
        <taxon>Verrucalvaceae</taxon>
        <taxon>Aphanomyces</taxon>
    </lineage>
</organism>
<accession>A0A3R6WZ55</accession>
<evidence type="ECO:0000313" key="8">
    <source>
        <dbReference type="Proteomes" id="UP000286510"/>
    </source>
</evidence>
<sequence>MVNFVAVFPNKSVNLSLRQRHFNSRNVADGENIAHDLENAMMAIEIDKISGVVTDNAACMRAAWKILEAKYPGLICNGCAAHALNVLVKDVCKLEPYATILESSRRVTSFVKDRNALTKRFERIQQHMHVDGELSGHQGFYVRPTEEK</sequence>
<dbReference type="Pfam" id="PF04937">
    <property type="entry name" value="DUF659"/>
    <property type="match status" value="1"/>
</dbReference>
<keyword evidence="2" id="KW-0479">Metal-binding</keyword>
<dbReference type="InterPro" id="IPR007021">
    <property type="entry name" value="DUF659"/>
</dbReference>
<dbReference type="PANTHER" id="PTHR46481:SF10">
    <property type="entry name" value="ZINC FINGER BED DOMAIN-CONTAINING PROTEIN 39"/>
    <property type="match status" value="1"/>
</dbReference>